<dbReference type="PROSITE" id="PS50943">
    <property type="entry name" value="HTH_CROC1"/>
    <property type="match status" value="1"/>
</dbReference>
<feature type="domain" description="HTH cro/C1-type" evidence="1">
    <location>
        <begin position="22"/>
        <end position="73"/>
    </location>
</feature>
<dbReference type="InterPro" id="IPR010982">
    <property type="entry name" value="Lambda_DNA-bd_dom_sf"/>
</dbReference>
<organism evidence="2 3">
    <name type="scientific">Klenkia terrae</name>
    <dbReference type="NCBI Taxonomy" id="1052259"/>
    <lineage>
        <taxon>Bacteria</taxon>
        <taxon>Bacillati</taxon>
        <taxon>Actinomycetota</taxon>
        <taxon>Actinomycetes</taxon>
        <taxon>Geodermatophilales</taxon>
        <taxon>Geodermatophilaceae</taxon>
        <taxon>Klenkia</taxon>
    </lineage>
</organism>
<dbReference type="EMBL" id="JBAPLV010000011">
    <property type="protein sequence ID" value="MEI4279096.1"/>
    <property type="molecule type" value="Genomic_DNA"/>
</dbReference>
<dbReference type="CDD" id="cd00093">
    <property type="entry name" value="HTH_XRE"/>
    <property type="match status" value="1"/>
</dbReference>
<dbReference type="Proteomes" id="UP001373496">
    <property type="component" value="Unassembled WGS sequence"/>
</dbReference>
<proteinExistence type="predicted"/>
<name>A0ABU8E619_9ACTN</name>
<evidence type="ECO:0000313" key="2">
    <source>
        <dbReference type="EMBL" id="MEI4279096.1"/>
    </source>
</evidence>
<accession>A0ABU8E619</accession>
<gene>
    <name evidence="2" type="ORF">UXQ13_11535</name>
</gene>
<dbReference type="InterPro" id="IPR001387">
    <property type="entry name" value="Cro/C1-type_HTH"/>
</dbReference>
<comment type="caution">
    <text evidence="2">The sequence shown here is derived from an EMBL/GenBank/DDBJ whole genome shotgun (WGS) entry which is preliminary data.</text>
</comment>
<keyword evidence="3" id="KW-1185">Reference proteome</keyword>
<dbReference type="Pfam" id="PF01381">
    <property type="entry name" value="HTH_3"/>
    <property type="match status" value="1"/>
</dbReference>
<reference evidence="2 3" key="1">
    <citation type="submission" date="2024-03" db="EMBL/GenBank/DDBJ databases">
        <title>Draft genome sequence of Klenkia terrae.</title>
        <authorList>
            <person name="Duangmal K."/>
            <person name="Chantavorakit T."/>
        </authorList>
    </citation>
    <scope>NUCLEOTIDE SEQUENCE [LARGE SCALE GENOMIC DNA]</scope>
    <source>
        <strain evidence="2 3">JCM 17786</strain>
    </source>
</reference>
<protein>
    <submittedName>
        <fullName evidence="2">Helix-turn-helix domain-containing protein</fullName>
    </submittedName>
</protein>
<evidence type="ECO:0000259" key="1">
    <source>
        <dbReference type="PROSITE" id="PS50943"/>
    </source>
</evidence>
<sequence length="97" mass="10057">MSVPRRRAVRRSGNLAAAGELVRERRLQLGLTQADLADLSGVGLSSVRALEAGKESVGLSLALDVLAALGLGLGLGPRPALLRAPDVLLLGQARDPR</sequence>
<dbReference type="Gene3D" id="1.10.260.40">
    <property type="entry name" value="lambda repressor-like DNA-binding domains"/>
    <property type="match status" value="1"/>
</dbReference>
<dbReference type="SUPFAM" id="SSF47413">
    <property type="entry name" value="lambda repressor-like DNA-binding domains"/>
    <property type="match status" value="1"/>
</dbReference>
<evidence type="ECO:0000313" key="3">
    <source>
        <dbReference type="Proteomes" id="UP001373496"/>
    </source>
</evidence>
<dbReference type="SMART" id="SM00530">
    <property type="entry name" value="HTH_XRE"/>
    <property type="match status" value="1"/>
</dbReference>
<dbReference type="RefSeq" id="WP_336392330.1">
    <property type="nucleotide sequence ID" value="NZ_JBAPLV010000011.1"/>
</dbReference>